<keyword evidence="2" id="KW-1185">Reference proteome</keyword>
<dbReference type="AlphaFoldDB" id="A0A8K0L7G2"/>
<reference evidence="1" key="1">
    <citation type="submission" date="2021-07" db="EMBL/GenBank/DDBJ databases">
        <title>Elsinoe batatas strain:CRI-CJ2 Genome sequencing and assembly.</title>
        <authorList>
            <person name="Huang L."/>
        </authorList>
    </citation>
    <scope>NUCLEOTIDE SEQUENCE</scope>
    <source>
        <strain evidence="1">CRI-CJ2</strain>
    </source>
</reference>
<dbReference type="EMBL" id="JAESVG020000005">
    <property type="protein sequence ID" value="KAG8627128.1"/>
    <property type="molecule type" value="Genomic_DNA"/>
</dbReference>
<protein>
    <submittedName>
        <fullName evidence="1">Uncharacterized protein</fullName>
    </submittedName>
</protein>
<name>A0A8K0L7G2_9PEZI</name>
<organism evidence="1 2">
    <name type="scientific">Elsinoe batatas</name>
    <dbReference type="NCBI Taxonomy" id="2601811"/>
    <lineage>
        <taxon>Eukaryota</taxon>
        <taxon>Fungi</taxon>
        <taxon>Dikarya</taxon>
        <taxon>Ascomycota</taxon>
        <taxon>Pezizomycotina</taxon>
        <taxon>Dothideomycetes</taxon>
        <taxon>Dothideomycetidae</taxon>
        <taxon>Myriangiales</taxon>
        <taxon>Elsinoaceae</taxon>
        <taxon>Elsinoe</taxon>
    </lineage>
</organism>
<evidence type="ECO:0000313" key="1">
    <source>
        <dbReference type="EMBL" id="KAG8627128.1"/>
    </source>
</evidence>
<dbReference type="OrthoDB" id="47801at2759"/>
<sequence>MTSVQSLKLGGGLSRSQTRDMLRACRNCPLQELLLNCKVWPGGYASGWDNYSARRAEYISVGWPAMLRGAHPHFFDDTVHHCDEDVLSGINDQLIDSSDISGDHAHTHQDHPKEAILNVIARYYADTIEHISLLGYIGCPMLKFNEHTVEEHFITPLKHLHQLRTFETAVCGNYRALEEFEMRDSTQWADLLADLENDRYGPKNGPWKSCGPVRDGGIQIAHWYAVDVFEKFAKHLSPQAKRRKGGICVRAVIVMSEVDLVSEIYIGVDGEGKDELLRHTPFRRWRDKEGVFEMFKQERHMQPMQIFSRGGE</sequence>
<comment type="caution">
    <text evidence="1">The sequence shown here is derived from an EMBL/GenBank/DDBJ whole genome shotgun (WGS) entry which is preliminary data.</text>
</comment>
<dbReference type="Proteomes" id="UP000809789">
    <property type="component" value="Unassembled WGS sequence"/>
</dbReference>
<gene>
    <name evidence="1" type="ORF">KVT40_004611</name>
</gene>
<accession>A0A8K0L7G2</accession>
<evidence type="ECO:0000313" key="2">
    <source>
        <dbReference type="Proteomes" id="UP000809789"/>
    </source>
</evidence>
<proteinExistence type="predicted"/>